<dbReference type="InterPro" id="IPR055180">
    <property type="entry name" value="HsdR_RecA-like_helicase_dom_2"/>
</dbReference>
<organism evidence="12 13">
    <name type="scientific">Phocaeicola vulgatus</name>
    <name type="common">Bacteroides vulgatus</name>
    <dbReference type="NCBI Taxonomy" id="821"/>
    <lineage>
        <taxon>Bacteria</taxon>
        <taxon>Pseudomonadati</taxon>
        <taxon>Bacteroidota</taxon>
        <taxon>Bacteroidia</taxon>
        <taxon>Bacteroidales</taxon>
        <taxon>Bacteroidaceae</taxon>
        <taxon>Phocaeicola</taxon>
    </lineage>
</organism>
<dbReference type="PANTHER" id="PTHR30195:SF15">
    <property type="entry name" value="TYPE I RESTRICTION ENZYME HINDI ENDONUCLEASE SUBUNIT"/>
    <property type="match status" value="1"/>
</dbReference>
<dbReference type="InterPro" id="IPR007409">
    <property type="entry name" value="Restrct_endonuc_type1_HsdR_N"/>
</dbReference>
<keyword evidence="5 10" id="KW-0680">Restriction system</keyword>
<dbReference type="InterPro" id="IPR021810">
    <property type="entry name" value="T1RH-like_C"/>
</dbReference>
<evidence type="ECO:0000256" key="4">
    <source>
        <dbReference type="ARBA" id="ARBA00022741"/>
    </source>
</evidence>
<evidence type="ECO:0000256" key="1">
    <source>
        <dbReference type="ARBA" id="ARBA00000851"/>
    </source>
</evidence>
<name>A0A412VWF9_PHOVU</name>
<dbReference type="InterPro" id="IPR040980">
    <property type="entry name" value="SWI2_SNF2"/>
</dbReference>
<accession>A0A412VWF9</accession>
<dbReference type="PANTHER" id="PTHR30195">
    <property type="entry name" value="TYPE I SITE-SPECIFIC DEOXYRIBONUCLEASE PROTEIN SUBUNIT M AND R"/>
    <property type="match status" value="1"/>
</dbReference>
<dbReference type="InterPro" id="IPR014001">
    <property type="entry name" value="Helicase_ATP-bd"/>
</dbReference>
<reference evidence="12 13" key="1">
    <citation type="submission" date="2018-08" db="EMBL/GenBank/DDBJ databases">
        <title>A genome reference for cultivated species of the human gut microbiota.</title>
        <authorList>
            <person name="Zou Y."/>
            <person name="Xue W."/>
            <person name="Luo G."/>
        </authorList>
    </citation>
    <scope>NUCLEOTIDE SEQUENCE [LARGE SCALE GENOMIC DNA]</scope>
    <source>
        <strain evidence="12 13">AF14-8</strain>
    </source>
</reference>
<protein>
    <recommendedName>
        <fullName evidence="10">Type I restriction enzyme endonuclease subunit</fullName>
        <shortName evidence="10">R protein</shortName>
        <ecNumber evidence="10">3.1.21.3</ecNumber>
    </recommendedName>
</protein>
<dbReference type="Proteomes" id="UP000285379">
    <property type="component" value="Unassembled WGS sequence"/>
</dbReference>
<evidence type="ECO:0000259" key="11">
    <source>
        <dbReference type="PROSITE" id="PS51192"/>
    </source>
</evidence>
<dbReference type="SUPFAM" id="SSF52540">
    <property type="entry name" value="P-loop containing nucleoside triphosphate hydrolases"/>
    <property type="match status" value="2"/>
</dbReference>
<evidence type="ECO:0000313" key="12">
    <source>
        <dbReference type="EMBL" id="RGV13949.1"/>
    </source>
</evidence>
<evidence type="ECO:0000256" key="6">
    <source>
        <dbReference type="ARBA" id="ARBA00022759"/>
    </source>
</evidence>
<evidence type="ECO:0000313" key="13">
    <source>
        <dbReference type="Proteomes" id="UP000285379"/>
    </source>
</evidence>
<comment type="similarity">
    <text evidence="2 10">Belongs to the HsdR family.</text>
</comment>
<keyword evidence="6 12" id="KW-0255">Endonuclease</keyword>
<sequence length="1044" mass="119587">MNTYHYTEDSYEQTILDLFKEMGYDYRYGPELEQETARDLEDVSISCITRKQLLVINGATKQLAIEEAMRQLHTIQNEPLLSANIKMTEWLQQGLDVSYRASDGQIRCDHLKLIDQENIDNNVFTVVNQWTIVNGTNTKRADIVVFINGLPIAVVELKSPTREVTNSEEAWLQLQNYMRRVPQLFTACQLCVISDMADTRVGSITAPLDRFMEWKTTDGSYESTSVADFETLFNGMFKKERLVDIITHFTMAMGTDKKARILAGYHQYFAVKKAMECTKEAIKRQDGKIGVFWHTQGSGKSLSMVFYAHQLLHNLLSSTILVLTDRLDLNEQLYGTFSACCDYLRQQPVMAKDGEHLYELLETRQSRGIIFANLQKFKDRKTPLTTRKDIIVLSDEAHRSQSNTQTKVDTETGELKLGFAAIVRKLLPGASFIGFTGTPIEADDHDTREVFGNYIDIYDMTQAVEDGATVPVYYESRLIKLDLDAETMKLLDQEYDKLAEEGASDEDLKRSKQENARLHALLRAPETIDTLCRDLVQHYEECRKNHLTGKAMIVAIDRATGIDIYRKLCELRPDWKEIIGVVMTSGNQDPVEWADIIGSAAHKEQLARDFKDNSSKMKIAIVVDMWLTGFDVPSLATMYVYKPIKGHNLMQAIARVNRVFPEKSGGLVVDYIGIAGALKKAMHDYTGRDKKNFGNQDIKQTAYEQFLEAISMCRLCISDLVDYSTFATCTNLQRSRLIREGLDTLLIPDRMVPGCPSERTMYDENGNIIHVHCDPVLTPVSEVFSEYSKRMMQAATICRSILTPEEKFEEAYFEAVRTLFIRLTSKAPITRKIIDERISELLKVAIQSDGVVEIINTKGEEFSLFDEQFLNDVANMKEKNLAIEMLKKLLAQHIKKHQKKNLTQAELFSEMLDKRLAEYLRGMISNEEVIKELLEMAKLMKQHAEEGNALGLSDEEQAFYDALTRPRAVKDFYENNQLVAMAREITDALRKNRTLDWRQKETARAKMRTMIKRLLKKYHYPPEEAQNAIEVVMRQCELWADNEE</sequence>
<comment type="catalytic activity">
    <reaction evidence="1 10">
        <text>Endonucleolytic cleavage of DNA to give random double-stranded fragments with terminal 5'-phosphates, ATP is simultaneously hydrolyzed.</text>
        <dbReference type="EC" id="3.1.21.3"/>
    </reaction>
</comment>
<dbReference type="GO" id="GO:0009307">
    <property type="term" value="P:DNA restriction-modification system"/>
    <property type="evidence" value="ECO:0007669"/>
    <property type="project" value="UniProtKB-KW"/>
</dbReference>
<dbReference type="InterPro" id="IPR004473">
    <property type="entry name" value="Restrct_endonuc_typeI_HsdR"/>
</dbReference>
<evidence type="ECO:0000256" key="10">
    <source>
        <dbReference type="RuleBase" id="RU364115"/>
    </source>
</evidence>
<gene>
    <name evidence="12" type="ORF">DWW27_00900</name>
</gene>
<dbReference type="Pfam" id="PF11867">
    <property type="entry name" value="T1RH-like_C"/>
    <property type="match status" value="1"/>
</dbReference>
<dbReference type="GO" id="GO:0009035">
    <property type="term" value="F:type I site-specific deoxyribonuclease activity"/>
    <property type="evidence" value="ECO:0007669"/>
    <property type="project" value="UniProtKB-EC"/>
</dbReference>
<evidence type="ECO:0000256" key="8">
    <source>
        <dbReference type="ARBA" id="ARBA00022840"/>
    </source>
</evidence>
<dbReference type="CDD" id="cd18800">
    <property type="entry name" value="SF2_C_EcoR124I-like"/>
    <property type="match status" value="1"/>
</dbReference>
<dbReference type="EMBL" id="QRYT01000001">
    <property type="protein sequence ID" value="RGV13949.1"/>
    <property type="molecule type" value="Genomic_DNA"/>
</dbReference>
<dbReference type="Gene3D" id="3.40.50.300">
    <property type="entry name" value="P-loop containing nucleotide triphosphate hydrolases"/>
    <property type="match status" value="2"/>
</dbReference>
<dbReference type="Pfam" id="PF04313">
    <property type="entry name" value="HSDR_N"/>
    <property type="match status" value="1"/>
</dbReference>
<keyword evidence="4 10" id="KW-0547">Nucleotide-binding</keyword>
<keyword evidence="8 10" id="KW-0067">ATP-binding</keyword>
<dbReference type="InterPro" id="IPR027417">
    <property type="entry name" value="P-loop_NTPase"/>
</dbReference>
<comment type="caution">
    <text evidence="12">The sequence shown here is derived from an EMBL/GenBank/DDBJ whole genome shotgun (WGS) entry which is preliminary data.</text>
</comment>
<dbReference type="CDD" id="cd22332">
    <property type="entry name" value="HsdR_N"/>
    <property type="match status" value="1"/>
</dbReference>
<keyword evidence="7 10" id="KW-0378">Hydrolase</keyword>
<dbReference type="GO" id="GO:0003677">
    <property type="term" value="F:DNA binding"/>
    <property type="evidence" value="ECO:0007669"/>
    <property type="project" value="UniProtKB-KW"/>
</dbReference>
<dbReference type="NCBIfam" id="TIGR00348">
    <property type="entry name" value="hsdR"/>
    <property type="match status" value="1"/>
</dbReference>
<dbReference type="RefSeq" id="WP_117866992.1">
    <property type="nucleotide sequence ID" value="NZ_QRYT01000001.1"/>
</dbReference>
<dbReference type="Pfam" id="PF18766">
    <property type="entry name" value="SWI2_SNF2"/>
    <property type="match status" value="1"/>
</dbReference>
<proteinExistence type="inferred from homology"/>
<dbReference type="EC" id="3.1.21.3" evidence="10"/>
<dbReference type="GO" id="GO:0005524">
    <property type="term" value="F:ATP binding"/>
    <property type="evidence" value="ECO:0007669"/>
    <property type="project" value="UniProtKB-KW"/>
</dbReference>
<dbReference type="Gene3D" id="3.90.1570.50">
    <property type="match status" value="1"/>
</dbReference>
<evidence type="ECO:0000256" key="5">
    <source>
        <dbReference type="ARBA" id="ARBA00022747"/>
    </source>
</evidence>
<evidence type="ECO:0000256" key="9">
    <source>
        <dbReference type="ARBA" id="ARBA00023125"/>
    </source>
</evidence>
<comment type="function">
    <text evidence="10">Subunit R is required for both nuclease and ATPase activities, but not for modification.</text>
</comment>
<evidence type="ECO:0000256" key="2">
    <source>
        <dbReference type="ARBA" id="ARBA00008598"/>
    </source>
</evidence>
<feature type="domain" description="Helicase ATP-binding" evidence="11">
    <location>
        <begin position="281"/>
        <end position="457"/>
    </location>
</feature>
<dbReference type="AlphaFoldDB" id="A0A412VWF9"/>
<keyword evidence="9 10" id="KW-0238">DNA-binding</keyword>
<dbReference type="InterPro" id="IPR051268">
    <property type="entry name" value="Type-I_R_enzyme_R_subunit"/>
</dbReference>
<dbReference type="Pfam" id="PF22679">
    <property type="entry name" value="T1R_D3-like"/>
    <property type="match status" value="1"/>
</dbReference>
<comment type="subunit">
    <text evidence="10">The type I restriction/modification system is composed of three polypeptides R, M and S.</text>
</comment>
<evidence type="ECO:0000256" key="7">
    <source>
        <dbReference type="ARBA" id="ARBA00022801"/>
    </source>
</evidence>
<keyword evidence="3" id="KW-0540">Nuclease</keyword>
<dbReference type="SMART" id="SM00487">
    <property type="entry name" value="DEXDc"/>
    <property type="match status" value="1"/>
</dbReference>
<dbReference type="PROSITE" id="PS51192">
    <property type="entry name" value="HELICASE_ATP_BIND_1"/>
    <property type="match status" value="1"/>
</dbReference>
<evidence type="ECO:0000256" key="3">
    <source>
        <dbReference type="ARBA" id="ARBA00022722"/>
    </source>
</evidence>